<dbReference type="Pfam" id="PF17921">
    <property type="entry name" value="Integrase_H2C2"/>
    <property type="match status" value="1"/>
</dbReference>
<dbReference type="InterPro" id="IPR041577">
    <property type="entry name" value="RT_RNaseH_2"/>
</dbReference>
<dbReference type="InterPro" id="IPR021109">
    <property type="entry name" value="Peptidase_aspartic_dom_sf"/>
</dbReference>
<dbReference type="GO" id="GO:0003964">
    <property type="term" value="F:RNA-directed DNA polymerase activity"/>
    <property type="evidence" value="ECO:0007669"/>
    <property type="project" value="UniProtKB-KW"/>
</dbReference>
<dbReference type="PROSITE" id="PS50994">
    <property type="entry name" value="INTEGRASE"/>
    <property type="match status" value="1"/>
</dbReference>
<dbReference type="InterPro" id="IPR043128">
    <property type="entry name" value="Rev_trsase/Diguanyl_cyclase"/>
</dbReference>
<dbReference type="Gene3D" id="1.10.340.70">
    <property type="match status" value="1"/>
</dbReference>
<dbReference type="GO" id="GO:0003676">
    <property type="term" value="F:nucleic acid binding"/>
    <property type="evidence" value="ECO:0007669"/>
    <property type="project" value="InterPro"/>
</dbReference>
<dbReference type="CDD" id="cd01647">
    <property type="entry name" value="RT_LTR"/>
    <property type="match status" value="2"/>
</dbReference>
<dbReference type="InterPro" id="IPR056924">
    <property type="entry name" value="SH3_Tf2-1"/>
</dbReference>
<reference evidence="3" key="1">
    <citation type="journal article" date="2019" name="Sci. Rep.">
        <title>Draft genome of Tanacetum cinerariifolium, the natural source of mosquito coil.</title>
        <authorList>
            <person name="Yamashiro T."/>
            <person name="Shiraishi A."/>
            <person name="Satake H."/>
            <person name="Nakayama K."/>
        </authorList>
    </citation>
    <scope>NUCLEOTIDE SEQUENCE</scope>
</reference>
<feature type="domain" description="Integrase catalytic" evidence="2">
    <location>
        <begin position="1275"/>
        <end position="1368"/>
    </location>
</feature>
<accession>A0A6L2M9K4</accession>
<name>A0A6L2M9K4_TANCI</name>
<keyword evidence="3" id="KW-0695">RNA-directed DNA polymerase</keyword>
<evidence type="ECO:0000313" key="3">
    <source>
        <dbReference type="EMBL" id="GEU69234.1"/>
    </source>
</evidence>
<dbReference type="PANTHER" id="PTHR24559:SF427">
    <property type="entry name" value="RNA-DIRECTED DNA POLYMERASE"/>
    <property type="match status" value="1"/>
</dbReference>
<evidence type="ECO:0000259" key="1">
    <source>
        <dbReference type="PROSITE" id="PS50878"/>
    </source>
</evidence>
<proteinExistence type="predicted"/>
<dbReference type="Gene3D" id="3.30.420.10">
    <property type="entry name" value="Ribonuclease H-like superfamily/Ribonuclease H"/>
    <property type="match status" value="1"/>
</dbReference>
<dbReference type="CDD" id="cd00303">
    <property type="entry name" value="retropepsin_like"/>
    <property type="match status" value="1"/>
</dbReference>
<dbReference type="Pfam" id="PF00078">
    <property type="entry name" value="RVT_1"/>
    <property type="match status" value="2"/>
</dbReference>
<dbReference type="PANTHER" id="PTHR24559">
    <property type="entry name" value="TRANSPOSON TY3-I GAG-POL POLYPROTEIN"/>
    <property type="match status" value="1"/>
</dbReference>
<dbReference type="PROSITE" id="PS50878">
    <property type="entry name" value="RT_POL"/>
    <property type="match status" value="1"/>
</dbReference>
<dbReference type="InterPro" id="IPR012337">
    <property type="entry name" value="RNaseH-like_sf"/>
</dbReference>
<organism evidence="3">
    <name type="scientific">Tanacetum cinerariifolium</name>
    <name type="common">Dalmatian daisy</name>
    <name type="synonym">Chrysanthemum cinerariifolium</name>
    <dbReference type="NCBI Taxonomy" id="118510"/>
    <lineage>
        <taxon>Eukaryota</taxon>
        <taxon>Viridiplantae</taxon>
        <taxon>Streptophyta</taxon>
        <taxon>Embryophyta</taxon>
        <taxon>Tracheophyta</taxon>
        <taxon>Spermatophyta</taxon>
        <taxon>Magnoliopsida</taxon>
        <taxon>eudicotyledons</taxon>
        <taxon>Gunneridae</taxon>
        <taxon>Pentapetalae</taxon>
        <taxon>asterids</taxon>
        <taxon>campanulids</taxon>
        <taxon>Asterales</taxon>
        <taxon>Asteraceae</taxon>
        <taxon>Asteroideae</taxon>
        <taxon>Anthemideae</taxon>
        <taxon>Anthemidinae</taxon>
        <taxon>Tanacetum</taxon>
    </lineage>
</organism>
<dbReference type="GO" id="GO:0015074">
    <property type="term" value="P:DNA integration"/>
    <property type="evidence" value="ECO:0007669"/>
    <property type="project" value="InterPro"/>
</dbReference>
<dbReference type="EMBL" id="BKCJ010005897">
    <property type="protein sequence ID" value="GEU69234.1"/>
    <property type="molecule type" value="Genomic_DNA"/>
</dbReference>
<dbReference type="InterPro" id="IPR041588">
    <property type="entry name" value="Integrase_H2C2"/>
</dbReference>
<dbReference type="Pfam" id="PF24626">
    <property type="entry name" value="SH3_Tf2-1"/>
    <property type="match status" value="1"/>
</dbReference>
<dbReference type="InterPro" id="IPR053134">
    <property type="entry name" value="RNA-dir_DNA_polymerase"/>
</dbReference>
<dbReference type="InterPro" id="IPR001584">
    <property type="entry name" value="Integrase_cat-core"/>
</dbReference>
<dbReference type="InterPro" id="IPR043502">
    <property type="entry name" value="DNA/RNA_pol_sf"/>
</dbReference>
<dbReference type="Gene3D" id="2.40.70.10">
    <property type="entry name" value="Acid Proteases"/>
    <property type="match status" value="1"/>
</dbReference>
<keyword evidence="3" id="KW-0808">Transferase</keyword>
<keyword evidence="3" id="KW-0548">Nucleotidyltransferase</keyword>
<sequence>MLAAGPKVLIQGAAVPNPQKKGVQKEKWCSKGWRRVYSIGSKTRKRVCPHTREFQSIGYLTIAEGILKVTTRALALEKQSSLLINIVTKECPHVTRKHCQKVRAVHKDIGSQDQREKSRVWRMNSPNHGYVRKQILSLLRESVSSKGNRFTRMPSHIKTYNQEAGQKQNFKKGSFRNQQRTERRQDRFTLLIKTPKEILALDKGKFKPPSPMTTLIEKRNASKFCEFHREVGHTTNECMHLKRKIKEMVKAGKLSHLIKELKQSNGKDQAKEDRMEGPMIIEAKIGGHCVHRMYVDGGSSSEILYEHSFNRFLPNVKTQMIRAATPLVRFIGEIIWPLGQISLLVKIGDEEHSTSEWINFMPADMTGVSQHIAEHMLNIREGCLPIRQKKRGKEPERKKLFARNWRMCMDFKDINKSCPKDGYPLQEIDWKVESLCGLKNAGATYQRLVDEAFQKQIGQNMEVYVDDLVIKSQTKKEVIRDIEETFKTLREINMKLNPKKCAFGMREGTFLGFKVDADGLRVCSDKAKAVLNLPSPKCLKDVHKLIGKLASLNRFLSKPVEKSFPFFETIKKCTKKSNFQWTAEAKMAFMEMKRLIAKLPMLTAPKEKEKLIMYLEAAKEAISAVLMTKRDEKQIPIYFVSRALQGPEDDTLDTLIEDPEELSDLWVLFMNGSSCIDGSGASLIITNPEGMEFTYALRKQKVKPRWKNTTMQGSAAQAFIQEILSSRAMKQAERKMEESLGPNKKDRMRSRKHWSKEHTSLDTAMETLFHGHGIFSAMLNIDLIKIGASYEVELTDGRVASTNTVMKGCTFNLVNHIFEIDLISIELGTFDVIIGMDWLVKHDAIIVCGKKVVHIPYGNEILIVESDKGVSRLNVISCIKARKYVERGYHLFLAHVTKHKSKEKRMKDVPIIHDFPEVFPEEVVGTTARAAGERIYSSEFIVVGSIDLFVKKKDGSFRMCIDYRELNKLAVKNRYPLPRINDLFDQLQGSSVYSKINPRSRYHQLRIKEENIPITAFRTWYGHFEFQVMPFGLTNAPAVFMDLMNRVCMSYLDKFVIVFIDVILVYSKDVEEHEKHLKIILEFLKKKRLSKPLRVRLHRRRQQSIAKGMGDFVVYCDASLKGYGAVLIQREKVIAYASRQLKVHEENYTTHDLELGAEKAMKMKYVRKENLGRLIKLIFEFRPDGTRYFGNRVWLPRFDGLRNLVMHESHKSMYSIHPGSDNMYQDLKPLYWWLNMKADIATYVSKCLTWAKVKAEHQKPSGLLQQPEIPVWKWERITMDFVSGLPRTPSRSLQEALGTNLDMSTAYHPQTNGQSERTIQTLEDMLCACVIDFGSSWDRHLPLVEFSCNNSYHVSIKAAPYEALYERKCRSPVRWSEIGDSQHTGPELICDTTEKIGSPWKGVVHFGKREKLSSHYIRPFKILARLGHVAYTLKLPEELKGIHSTFYVSNLKKCFAKDDVVVPINEIQLDDKLHMIEEPMEVMDREVKRLKKSRIPIVKVRWKS</sequence>
<comment type="caution">
    <text evidence="3">The sequence shown here is derived from an EMBL/GenBank/DDBJ whole genome shotgun (WGS) entry which is preliminary data.</text>
</comment>
<dbReference type="SUPFAM" id="SSF53098">
    <property type="entry name" value="Ribonuclease H-like"/>
    <property type="match status" value="1"/>
</dbReference>
<dbReference type="InterPro" id="IPR036397">
    <property type="entry name" value="RNaseH_sf"/>
</dbReference>
<dbReference type="Pfam" id="PF08284">
    <property type="entry name" value="RVP_2"/>
    <property type="match status" value="1"/>
</dbReference>
<dbReference type="InterPro" id="IPR000477">
    <property type="entry name" value="RT_dom"/>
</dbReference>
<dbReference type="Gene3D" id="3.10.10.10">
    <property type="entry name" value="HIV Type 1 Reverse Transcriptase, subunit A, domain 1"/>
    <property type="match status" value="1"/>
</dbReference>
<evidence type="ECO:0000259" key="2">
    <source>
        <dbReference type="PROSITE" id="PS50994"/>
    </source>
</evidence>
<protein>
    <submittedName>
        <fullName evidence="3">Reverse transcriptase domain-containing protein</fullName>
    </submittedName>
</protein>
<dbReference type="Pfam" id="PF17919">
    <property type="entry name" value="RT_RNaseH_2"/>
    <property type="match status" value="2"/>
</dbReference>
<feature type="domain" description="Reverse transcriptase" evidence="1">
    <location>
        <begin position="931"/>
        <end position="1113"/>
    </location>
</feature>
<gene>
    <name evidence="3" type="ORF">Tci_041212</name>
</gene>
<dbReference type="Gene3D" id="3.30.70.270">
    <property type="match status" value="3"/>
</dbReference>
<dbReference type="SUPFAM" id="SSF56672">
    <property type="entry name" value="DNA/RNA polymerases"/>
    <property type="match status" value="2"/>
</dbReference>